<sequence>MTQTSTSTANLTGERATLLAEIAKQRFFLRFTARDLTDAQAGARSTVSELCIGGLIKHVTAVEQSWVDHITDGIPQKNFADLTEADFQARTDEFRMLPGETLADVLAAYEEVACRTDEIVAHTDLDVLWPLPEAPWFKEERAWSTRQVLLHLIAETAQHSGHADIIREAIDGSKTMG</sequence>
<comment type="caution">
    <text evidence="1">The sequence shown here is derived from an EMBL/GenBank/DDBJ whole genome shotgun (WGS) entry which is preliminary data.</text>
</comment>
<dbReference type="Pfam" id="PF04978">
    <property type="entry name" value="MST"/>
    <property type="match status" value="1"/>
</dbReference>
<dbReference type="EMBL" id="JAAXOP010000009">
    <property type="protein sequence ID" value="NKY51865.1"/>
    <property type="molecule type" value="Genomic_DNA"/>
</dbReference>
<keyword evidence="2" id="KW-1185">Reference proteome</keyword>
<evidence type="ECO:0000313" key="1">
    <source>
        <dbReference type="EMBL" id="NKY51865.1"/>
    </source>
</evidence>
<dbReference type="Gene3D" id="1.20.120.450">
    <property type="entry name" value="dinb family like domain"/>
    <property type="match status" value="1"/>
</dbReference>
<gene>
    <name evidence="1" type="ORF">HGA08_16725</name>
</gene>
<dbReference type="SUPFAM" id="SSF109854">
    <property type="entry name" value="DinB/YfiT-like putative metalloenzymes"/>
    <property type="match status" value="1"/>
</dbReference>
<dbReference type="Proteomes" id="UP000565711">
    <property type="component" value="Unassembled WGS sequence"/>
</dbReference>
<dbReference type="AlphaFoldDB" id="A0A846Y137"/>
<dbReference type="InterPro" id="IPR007061">
    <property type="entry name" value="MST-like"/>
</dbReference>
<dbReference type="InterPro" id="IPR034660">
    <property type="entry name" value="DinB/YfiT-like"/>
</dbReference>
<dbReference type="RefSeq" id="WP_084474243.1">
    <property type="nucleotide sequence ID" value="NZ_JAAXOP010000009.1"/>
</dbReference>
<evidence type="ECO:0000313" key="2">
    <source>
        <dbReference type="Proteomes" id="UP000565711"/>
    </source>
</evidence>
<organism evidence="1 2">
    <name type="scientific">Nocardia vermiculata</name>
    <dbReference type="NCBI Taxonomy" id="257274"/>
    <lineage>
        <taxon>Bacteria</taxon>
        <taxon>Bacillati</taxon>
        <taxon>Actinomycetota</taxon>
        <taxon>Actinomycetes</taxon>
        <taxon>Mycobacteriales</taxon>
        <taxon>Nocardiaceae</taxon>
        <taxon>Nocardia</taxon>
    </lineage>
</organism>
<proteinExistence type="predicted"/>
<name>A0A846Y137_9NOCA</name>
<accession>A0A846Y137</accession>
<protein>
    <submittedName>
        <fullName evidence="1">DinB family protein</fullName>
    </submittedName>
</protein>
<reference evidence="1 2" key="1">
    <citation type="submission" date="2020-04" db="EMBL/GenBank/DDBJ databases">
        <title>MicrobeNet Type strains.</title>
        <authorList>
            <person name="Nicholson A.C."/>
        </authorList>
    </citation>
    <scope>NUCLEOTIDE SEQUENCE [LARGE SCALE GENOMIC DNA]</scope>
    <source>
        <strain evidence="1 2">JCM 12354</strain>
    </source>
</reference>